<accession>A0A2P5WK18</accession>
<dbReference type="PANTHER" id="PTHR31286">
    <property type="entry name" value="GLYCINE-RICH CELL WALL STRUCTURAL PROTEIN 1.8-LIKE"/>
    <property type="match status" value="1"/>
</dbReference>
<reference evidence="3 4" key="1">
    <citation type="submission" date="2015-01" db="EMBL/GenBank/DDBJ databases">
        <title>Genome of allotetraploid Gossypium barbadense reveals genomic plasticity and fiber elongation in cotton evolution.</title>
        <authorList>
            <person name="Chen X."/>
            <person name="Liu X."/>
            <person name="Zhao B."/>
            <person name="Zheng H."/>
            <person name="Hu Y."/>
            <person name="Lu G."/>
            <person name="Yang C."/>
            <person name="Chen J."/>
            <person name="Shan C."/>
            <person name="Zhang L."/>
            <person name="Zhou Y."/>
            <person name="Wang L."/>
            <person name="Guo W."/>
            <person name="Bai Y."/>
            <person name="Ruan J."/>
            <person name="Shangguan X."/>
            <person name="Mao Y."/>
            <person name="Jiang J."/>
            <person name="Zhu Y."/>
            <person name="Lei J."/>
            <person name="Kang H."/>
            <person name="Chen S."/>
            <person name="He X."/>
            <person name="Wang R."/>
            <person name="Wang Y."/>
            <person name="Chen J."/>
            <person name="Wang L."/>
            <person name="Yu S."/>
            <person name="Wang B."/>
            <person name="Wei J."/>
            <person name="Song S."/>
            <person name="Lu X."/>
            <person name="Gao Z."/>
            <person name="Gu W."/>
            <person name="Deng X."/>
            <person name="Ma D."/>
            <person name="Wang S."/>
            <person name="Liang W."/>
            <person name="Fang L."/>
            <person name="Cai C."/>
            <person name="Zhu X."/>
            <person name="Zhou B."/>
            <person name="Zhang Y."/>
            <person name="Chen Z."/>
            <person name="Xu S."/>
            <person name="Zhu R."/>
            <person name="Wang S."/>
            <person name="Zhang T."/>
            <person name="Zhao G."/>
        </authorList>
    </citation>
    <scope>NUCLEOTIDE SEQUENCE [LARGE SCALE GENOMIC DNA]</scope>
    <source>
        <strain evidence="4">cv. Xinhai21</strain>
        <tissue evidence="3">Leaf</tissue>
    </source>
</reference>
<sequence>MIPKKVRFRDKEEETSNDMVIELSSDLPTSWKERLVGHSSKKGFNGSEEKEAIDILEGDIQRSMVNGMSSIMFSDRIHQILLQGMDNTVILKLLGRNIGFSILQNKIYSMWRPIATIHMMDIENDYFLVKFQNKLDYEKVLSEGPWTIFGQYFTVQPWTMAFDSTQAYPSVVMAWIKFPALPSYLYNHKIITEIRELVGKVVKLDMNTDSKANGKFSRMAVYGHVDNICKFKTYESTVEANSCKFKTSESTVEANRDSPVTESESQKGQTKVQRGTVGAGSSGRTLAVVFSFEQVIVEEDLQAAKEHEIHRSNSPSKELDRGEVVVDVGSLDSGRYSAVVFLENKEHLPTSSSSAPLGNFDSGKGMRIRGKNSKQNKSLHGSNVCFKNHGSHRVSLRKSMELLAENISAITEDNVEFEMLTGNVEQMEGLNIPRQ</sequence>
<gene>
    <name evidence="3" type="ORF">GOBAR_AA29289</name>
</gene>
<dbReference type="OrthoDB" id="994333at2759"/>
<dbReference type="Pfam" id="PF14111">
    <property type="entry name" value="DUF4283"/>
    <property type="match status" value="1"/>
</dbReference>
<evidence type="ECO:0000313" key="4">
    <source>
        <dbReference type="Proteomes" id="UP000239757"/>
    </source>
</evidence>
<dbReference type="PANTHER" id="PTHR31286:SF173">
    <property type="entry name" value="DUF4283 DOMAIN-CONTAINING PROTEIN"/>
    <property type="match status" value="1"/>
</dbReference>
<feature type="domain" description="DUF4283" evidence="2">
    <location>
        <begin position="87"/>
        <end position="165"/>
    </location>
</feature>
<feature type="region of interest" description="Disordered" evidence="1">
    <location>
        <begin position="248"/>
        <end position="278"/>
    </location>
</feature>
<dbReference type="InterPro" id="IPR025558">
    <property type="entry name" value="DUF4283"/>
</dbReference>
<protein>
    <recommendedName>
        <fullName evidence="2">DUF4283 domain-containing protein</fullName>
    </recommendedName>
</protein>
<dbReference type="AlphaFoldDB" id="A0A2P5WK18"/>
<evidence type="ECO:0000313" key="3">
    <source>
        <dbReference type="EMBL" id="PPR91394.1"/>
    </source>
</evidence>
<proteinExistence type="predicted"/>
<evidence type="ECO:0000259" key="2">
    <source>
        <dbReference type="Pfam" id="PF14111"/>
    </source>
</evidence>
<feature type="compositionally biased region" description="Polar residues" evidence="1">
    <location>
        <begin position="248"/>
        <end position="273"/>
    </location>
</feature>
<dbReference type="InterPro" id="IPR040256">
    <property type="entry name" value="At4g02000-like"/>
</dbReference>
<dbReference type="Proteomes" id="UP000239757">
    <property type="component" value="Unassembled WGS sequence"/>
</dbReference>
<name>A0A2P5WK18_GOSBA</name>
<evidence type="ECO:0000256" key="1">
    <source>
        <dbReference type="SAM" id="MobiDB-lite"/>
    </source>
</evidence>
<organism evidence="3 4">
    <name type="scientific">Gossypium barbadense</name>
    <name type="common">Sea Island cotton</name>
    <name type="synonym">Hibiscus barbadensis</name>
    <dbReference type="NCBI Taxonomy" id="3634"/>
    <lineage>
        <taxon>Eukaryota</taxon>
        <taxon>Viridiplantae</taxon>
        <taxon>Streptophyta</taxon>
        <taxon>Embryophyta</taxon>
        <taxon>Tracheophyta</taxon>
        <taxon>Spermatophyta</taxon>
        <taxon>Magnoliopsida</taxon>
        <taxon>eudicotyledons</taxon>
        <taxon>Gunneridae</taxon>
        <taxon>Pentapetalae</taxon>
        <taxon>rosids</taxon>
        <taxon>malvids</taxon>
        <taxon>Malvales</taxon>
        <taxon>Malvaceae</taxon>
        <taxon>Malvoideae</taxon>
        <taxon>Gossypium</taxon>
    </lineage>
</organism>
<dbReference type="EMBL" id="KZ667343">
    <property type="protein sequence ID" value="PPR91394.1"/>
    <property type="molecule type" value="Genomic_DNA"/>
</dbReference>